<organism evidence="2 3">
    <name type="scientific">Candidatus Woesebacteria bacterium GW2011_GWF1_40_24</name>
    <dbReference type="NCBI Taxonomy" id="1618601"/>
    <lineage>
        <taxon>Bacteria</taxon>
        <taxon>Candidatus Woeseibacteriota</taxon>
    </lineage>
</organism>
<evidence type="ECO:0000313" key="2">
    <source>
        <dbReference type="EMBL" id="KKR54942.1"/>
    </source>
</evidence>
<sequence>MTNLDQTQQNFLFLFLGSLLTFFGSFIVELLKDRRIEFGKEKNFKFLVSQEFNIVARILENLRLNLVSKNYFDFQILDNLISSIRNLEEYRKDSIYLKDTNLLQKFIDLTSDLGAFQFDVRGIQQVYYNQKSLIDIDVEARKPSNIDESVNTYKQKSIFDSYSALDQYFSTQKTEQSINLIELRRRTEDLSERLVTSTEK</sequence>
<keyword evidence="1" id="KW-0812">Transmembrane</keyword>
<gene>
    <name evidence="2" type="ORF">UT93_C0029G0008</name>
</gene>
<evidence type="ECO:0000256" key="1">
    <source>
        <dbReference type="SAM" id="Phobius"/>
    </source>
</evidence>
<keyword evidence="1" id="KW-0472">Membrane</keyword>
<reference evidence="2 3" key="1">
    <citation type="journal article" date="2015" name="Nature">
        <title>rRNA introns, odd ribosomes, and small enigmatic genomes across a large radiation of phyla.</title>
        <authorList>
            <person name="Brown C.T."/>
            <person name="Hug L.A."/>
            <person name="Thomas B.C."/>
            <person name="Sharon I."/>
            <person name="Castelle C.J."/>
            <person name="Singh A."/>
            <person name="Wilkins M.J."/>
            <person name="Williams K.H."/>
            <person name="Banfield J.F."/>
        </authorList>
    </citation>
    <scope>NUCLEOTIDE SEQUENCE [LARGE SCALE GENOMIC DNA]</scope>
</reference>
<dbReference type="Proteomes" id="UP000034627">
    <property type="component" value="Unassembled WGS sequence"/>
</dbReference>
<dbReference type="AlphaFoldDB" id="A0A0G0UX46"/>
<evidence type="ECO:0000313" key="3">
    <source>
        <dbReference type="Proteomes" id="UP000034627"/>
    </source>
</evidence>
<proteinExistence type="predicted"/>
<protein>
    <submittedName>
        <fullName evidence="2">Uncharacterized protein</fullName>
    </submittedName>
</protein>
<keyword evidence="1" id="KW-1133">Transmembrane helix</keyword>
<comment type="caution">
    <text evidence="2">The sequence shown here is derived from an EMBL/GenBank/DDBJ whole genome shotgun (WGS) entry which is preliminary data.</text>
</comment>
<feature type="transmembrane region" description="Helical" evidence="1">
    <location>
        <begin position="12"/>
        <end position="31"/>
    </location>
</feature>
<accession>A0A0G0UX46</accession>
<dbReference type="EMBL" id="LBYR01000029">
    <property type="protein sequence ID" value="KKR54942.1"/>
    <property type="molecule type" value="Genomic_DNA"/>
</dbReference>
<name>A0A0G0UX46_9BACT</name>